<comment type="caution">
    <text evidence="12">The sequence shown here is derived from an EMBL/GenBank/DDBJ whole genome shotgun (WGS) entry which is preliminary data.</text>
</comment>
<dbReference type="InterPro" id="IPR013750">
    <property type="entry name" value="GHMP_kinase_C_dom"/>
</dbReference>
<dbReference type="GO" id="GO:0050515">
    <property type="term" value="F:4-(cytidine 5'-diphospho)-2-C-methyl-D-erythritol kinase activity"/>
    <property type="evidence" value="ECO:0007669"/>
    <property type="project" value="UniProtKB-UniRule"/>
</dbReference>
<dbReference type="InterPro" id="IPR020568">
    <property type="entry name" value="Ribosomal_Su5_D2-typ_SF"/>
</dbReference>
<reference evidence="12 13" key="1">
    <citation type="journal article" date="2016" name="Nat. Commun.">
        <title>Thousands of microbial genomes shed light on interconnected biogeochemical processes in an aquifer system.</title>
        <authorList>
            <person name="Anantharaman K."/>
            <person name="Brown C.T."/>
            <person name="Hug L.A."/>
            <person name="Sharon I."/>
            <person name="Castelle C.J."/>
            <person name="Probst A.J."/>
            <person name="Thomas B.C."/>
            <person name="Singh A."/>
            <person name="Wilkins M.J."/>
            <person name="Karaoz U."/>
            <person name="Brodie E.L."/>
            <person name="Williams K.H."/>
            <person name="Hubbard S.S."/>
            <person name="Banfield J.F."/>
        </authorList>
    </citation>
    <scope>NUCLEOTIDE SEQUENCE [LARGE SCALE GENOMIC DNA]</scope>
</reference>
<evidence type="ECO:0000256" key="9">
    <source>
        <dbReference type="HAMAP-Rule" id="MF_00061"/>
    </source>
</evidence>
<dbReference type="InterPro" id="IPR036554">
    <property type="entry name" value="GHMP_kinase_C_sf"/>
</dbReference>
<gene>
    <name evidence="9" type="primary">ispE</name>
    <name evidence="12" type="ORF">A3F86_01495</name>
</gene>
<keyword evidence="4 9" id="KW-0808">Transferase</keyword>
<feature type="binding site" evidence="9">
    <location>
        <begin position="85"/>
        <end position="95"/>
    </location>
    <ligand>
        <name>ATP</name>
        <dbReference type="ChEBI" id="CHEBI:30616"/>
    </ligand>
</feature>
<dbReference type="STRING" id="1802568.A3F86_01495"/>
<dbReference type="Pfam" id="PF00288">
    <property type="entry name" value="GHMP_kinases_N"/>
    <property type="match status" value="1"/>
</dbReference>
<dbReference type="Gene3D" id="3.30.70.890">
    <property type="entry name" value="GHMP kinase, C-terminal domain"/>
    <property type="match status" value="1"/>
</dbReference>
<feature type="active site" evidence="9">
    <location>
        <position position="8"/>
    </location>
</feature>
<dbReference type="NCBIfam" id="TIGR00154">
    <property type="entry name" value="ispE"/>
    <property type="match status" value="1"/>
</dbReference>
<dbReference type="EC" id="2.7.1.148" evidence="2 9"/>
<dbReference type="Proteomes" id="UP000179095">
    <property type="component" value="Unassembled WGS sequence"/>
</dbReference>
<keyword evidence="6 9" id="KW-0418">Kinase</keyword>
<dbReference type="Pfam" id="PF08544">
    <property type="entry name" value="GHMP_kinases_C"/>
    <property type="match status" value="1"/>
</dbReference>
<evidence type="ECO:0000256" key="7">
    <source>
        <dbReference type="ARBA" id="ARBA00022840"/>
    </source>
</evidence>
<evidence type="ECO:0000256" key="5">
    <source>
        <dbReference type="ARBA" id="ARBA00022741"/>
    </source>
</evidence>
<evidence type="ECO:0000313" key="12">
    <source>
        <dbReference type="EMBL" id="OGC09132.1"/>
    </source>
</evidence>
<evidence type="ECO:0000256" key="1">
    <source>
        <dbReference type="ARBA" id="ARBA00009684"/>
    </source>
</evidence>
<dbReference type="EMBL" id="METQ01000037">
    <property type="protein sequence ID" value="OGC09132.1"/>
    <property type="molecule type" value="Genomic_DNA"/>
</dbReference>
<dbReference type="Gene3D" id="3.30.230.10">
    <property type="match status" value="1"/>
</dbReference>
<name>A0A1F4RLT2_UNCSA</name>
<comment type="catalytic activity">
    <reaction evidence="9">
        <text>4-CDP-2-C-methyl-D-erythritol + ATP = 4-CDP-2-C-methyl-D-erythritol 2-phosphate + ADP + H(+)</text>
        <dbReference type="Rhea" id="RHEA:18437"/>
        <dbReference type="ChEBI" id="CHEBI:15378"/>
        <dbReference type="ChEBI" id="CHEBI:30616"/>
        <dbReference type="ChEBI" id="CHEBI:57823"/>
        <dbReference type="ChEBI" id="CHEBI:57919"/>
        <dbReference type="ChEBI" id="CHEBI:456216"/>
        <dbReference type="EC" id="2.7.1.148"/>
    </reaction>
</comment>
<evidence type="ECO:0000256" key="8">
    <source>
        <dbReference type="ARBA" id="ARBA00032554"/>
    </source>
</evidence>
<dbReference type="SUPFAM" id="SSF54211">
    <property type="entry name" value="Ribosomal protein S5 domain 2-like"/>
    <property type="match status" value="1"/>
</dbReference>
<dbReference type="HAMAP" id="MF_00061">
    <property type="entry name" value="IspE"/>
    <property type="match status" value="1"/>
</dbReference>
<feature type="active site" evidence="9">
    <location>
        <position position="125"/>
    </location>
</feature>
<organism evidence="12 13">
    <name type="scientific">candidate division WOR-1 bacterium RIFCSPLOWO2_12_FULL_45_9</name>
    <dbReference type="NCBI Taxonomy" id="1802568"/>
    <lineage>
        <taxon>Bacteria</taxon>
        <taxon>Bacillati</taxon>
        <taxon>Saganbacteria</taxon>
    </lineage>
</organism>
<feature type="domain" description="GHMP kinase C-terminal" evidence="11">
    <location>
        <begin position="184"/>
        <end position="245"/>
    </location>
</feature>
<dbReference type="GO" id="GO:0019288">
    <property type="term" value="P:isopentenyl diphosphate biosynthetic process, methylerythritol 4-phosphate pathway"/>
    <property type="evidence" value="ECO:0007669"/>
    <property type="project" value="UniProtKB-UniRule"/>
</dbReference>
<proteinExistence type="inferred from homology"/>
<dbReference type="PANTHER" id="PTHR43527">
    <property type="entry name" value="4-DIPHOSPHOCYTIDYL-2-C-METHYL-D-ERYTHRITOL KINASE, CHLOROPLASTIC"/>
    <property type="match status" value="1"/>
</dbReference>
<dbReference type="PANTHER" id="PTHR43527:SF2">
    <property type="entry name" value="4-DIPHOSPHOCYTIDYL-2-C-METHYL-D-ERYTHRITOL KINASE, CHLOROPLASTIC"/>
    <property type="match status" value="1"/>
</dbReference>
<sequence>MRLKAHAKINFSLRVFEPRSDGFHAIESVMQSISLCDYITLTPIASGIEVTCSDPYIPLGRENLVYRAAELLGGGVKIHIEKHIPMAAGLAGGSADAAAVLYGLNAECRMPNAELMKIGAQIGSDVPFCLTGGTCLVTGRGEVVEKQEPWPKSYFVLVCPDVRVATKWAYEEFDRMHLEVSPAIKNDLEPVVVSRHEVITEIKDKLVSLGCSEAQMSGSGPSVFGVVRHKYDAENIYDKIKENYSKLFLVETVDKGVEIINEG</sequence>
<comment type="pathway">
    <text evidence="9">Isoprenoid biosynthesis; isopentenyl diphosphate biosynthesis via DXP pathway; isopentenyl diphosphate from 1-deoxy-D-xylulose 5-phosphate: step 3/6.</text>
</comment>
<accession>A0A1F4RLT2</accession>
<dbReference type="SUPFAM" id="SSF55060">
    <property type="entry name" value="GHMP Kinase, C-terminal domain"/>
    <property type="match status" value="1"/>
</dbReference>
<dbReference type="InterPro" id="IPR006204">
    <property type="entry name" value="GHMP_kinase_N_dom"/>
</dbReference>
<feature type="domain" description="GHMP kinase N-terminal" evidence="10">
    <location>
        <begin position="63"/>
        <end position="133"/>
    </location>
</feature>
<dbReference type="InterPro" id="IPR004424">
    <property type="entry name" value="IspE"/>
</dbReference>
<protein>
    <recommendedName>
        <fullName evidence="3 9">4-diphosphocytidyl-2-C-methyl-D-erythritol kinase</fullName>
        <shortName evidence="9">CMK</shortName>
        <ecNumber evidence="2 9">2.7.1.148</ecNumber>
    </recommendedName>
    <alternativeName>
        <fullName evidence="8 9">4-(cytidine-5'-diphospho)-2-C-methyl-D-erythritol kinase</fullName>
    </alternativeName>
</protein>
<evidence type="ECO:0000256" key="4">
    <source>
        <dbReference type="ARBA" id="ARBA00022679"/>
    </source>
</evidence>
<keyword evidence="7 9" id="KW-0067">ATP-binding</keyword>
<dbReference type="UniPathway" id="UPA00056">
    <property type="reaction ID" value="UER00094"/>
</dbReference>
<evidence type="ECO:0000256" key="2">
    <source>
        <dbReference type="ARBA" id="ARBA00012052"/>
    </source>
</evidence>
<evidence type="ECO:0000259" key="10">
    <source>
        <dbReference type="Pfam" id="PF00288"/>
    </source>
</evidence>
<dbReference type="InterPro" id="IPR014721">
    <property type="entry name" value="Ribsml_uS5_D2-typ_fold_subgr"/>
</dbReference>
<evidence type="ECO:0000313" key="13">
    <source>
        <dbReference type="Proteomes" id="UP000179095"/>
    </source>
</evidence>
<dbReference type="AlphaFoldDB" id="A0A1F4RLT2"/>
<dbReference type="GO" id="GO:0005524">
    <property type="term" value="F:ATP binding"/>
    <property type="evidence" value="ECO:0007669"/>
    <property type="project" value="UniProtKB-UniRule"/>
</dbReference>
<keyword evidence="5 9" id="KW-0547">Nucleotide-binding</keyword>
<comment type="function">
    <text evidence="9">Catalyzes the phosphorylation of the position 2 hydroxy group of 4-diphosphocytidyl-2C-methyl-D-erythritol.</text>
</comment>
<dbReference type="PIRSF" id="PIRSF010376">
    <property type="entry name" value="IspE"/>
    <property type="match status" value="1"/>
</dbReference>
<keyword evidence="9" id="KW-0414">Isoprene biosynthesis</keyword>
<evidence type="ECO:0000259" key="11">
    <source>
        <dbReference type="Pfam" id="PF08544"/>
    </source>
</evidence>
<comment type="similarity">
    <text evidence="1 9">Belongs to the GHMP kinase family. IspE subfamily.</text>
</comment>
<evidence type="ECO:0000256" key="3">
    <source>
        <dbReference type="ARBA" id="ARBA00017473"/>
    </source>
</evidence>
<evidence type="ECO:0000256" key="6">
    <source>
        <dbReference type="ARBA" id="ARBA00022777"/>
    </source>
</evidence>
<dbReference type="GO" id="GO:0016114">
    <property type="term" value="P:terpenoid biosynthetic process"/>
    <property type="evidence" value="ECO:0007669"/>
    <property type="project" value="UniProtKB-UniRule"/>
</dbReference>